<protein>
    <submittedName>
        <fullName evidence="1">Uncharacterized protein</fullName>
    </submittedName>
</protein>
<comment type="caution">
    <text evidence="1">The sequence shown here is derived from an EMBL/GenBank/DDBJ whole genome shotgun (WGS) entry which is preliminary data.</text>
</comment>
<dbReference type="Proteomes" id="UP000828390">
    <property type="component" value="Unassembled WGS sequence"/>
</dbReference>
<reference evidence="1" key="2">
    <citation type="submission" date="2020-11" db="EMBL/GenBank/DDBJ databases">
        <authorList>
            <person name="McCartney M.A."/>
            <person name="Auch B."/>
            <person name="Kono T."/>
            <person name="Mallez S."/>
            <person name="Becker A."/>
            <person name="Gohl D.M."/>
            <person name="Silverstein K.A.T."/>
            <person name="Koren S."/>
            <person name="Bechman K.B."/>
            <person name="Herman A."/>
            <person name="Abrahante J.E."/>
            <person name="Garbe J."/>
        </authorList>
    </citation>
    <scope>NUCLEOTIDE SEQUENCE</scope>
    <source>
        <strain evidence="1">Duluth1</strain>
        <tissue evidence="1">Whole animal</tissue>
    </source>
</reference>
<accession>A0A9D4C036</accession>
<keyword evidence="2" id="KW-1185">Reference proteome</keyword>
<name>A0A9D4C036_DREPO</name>
<gene>
    <name evidence="1" type="ORF">DPMN_057376</name>
</gene>
<reference evidence="1" key="1">
    <citation type="journal article" date="2019" name="bioRxiv">
        <title>The Genome of the Zebra Mussel, Dreissena polymorpha: A Resource for Invasive Species Research.</title>
        <authorList>
            <person name="McCartney M.A."/>
            <person name="Auch B."/>
            <person name="Kono T."/>
            <person name="Mallez S."/>
            <person name="Zhang Y."/>
            <person name="Obille A."/>
            <person name="Becker A."/>
            <person name="Abrahante J.E."/>
            <person name="Garbe J."/>
            <person name="Badalamenti J.P."/>
            <person name="Herman A."/>
            <person name="Mangelson H."/>
            <person name="Liachko I."/>
            <person name="Sullivan S."/>
            <person name="Sone E.D."/>
            <person name="Koren S."/>
            <person name="Silverstein K.A.T."/>
            <person name="Beckman K.B."/>
            <person name="Gohl D.M."/>
        </authorList>
    </citation>
    <scope>NUCLEOTIDE SEQUENCE</scope>
    <source>
        <strain evidence="1">Duluth1</strain>
        <tissue evidence="1">Whole animal</tissue>
    </source>
</reference>
<evidence type="ECO:0000313" key="2">
    <source>
        <dbReference type="Proteomes" id="UP000828390"/>
    </source>
</evidence>
<evidence type="ECO:0000313" key="1">
    <source>
        <dbReference type="EMBL" id="KAH3714682.1"/>
    </source>
</evidence>
<dbReference type="EMBL" id="JAIWYP010000013">
    <property type="protein sequence ID" value="KAH3714682.1"/>
    <property type="molecule type" value="Genomic_DNA"/>
</dbReference>
<sequence>MIETLSRCGSSNANNSGMAAVLTAKIGASANLTSLSKSPKLPIHFVCNSIHSMYYKKNKNKKNIEVTLNDNLYVRHLGFASELPPERVRFGSRTFVANRAFSSERSRPFANYSERSL</sequence>
<dbReference type="AlphaFoldDB" id="A0A9D4C036"/>
<proteinExistence type="predicted"/>
<organism evidence="1 2">
    <name type="scientific">Dreissena polymorpha</name>
    <name type="common">Zebra mussel</name>
    <name type="synonym">Mytilus polymorpha</name>
    <dbReference type="NCBI Taxonomy" id="45954"/>
    <lineage>
        <taxon>Eukaryota</taxon>
        <taxon>Metazoa</taxon>
        <taxon>Spiralia</taxon>
        <taxon>Lophotrochozoa</taxon>
        <taxon>Mollusca</taxon>
        <taxon>Bivalvia</taxon>
        <taxon>Autobranchia</taxon>
        <taxon>Heteroconchia</taxon>
        <taxon>Euheterodonta</taxon>
        <taxon>Imparidentia</taxon>
        <taxon>Neoheterodontei</taxon>
        <taxon>Myida</taxon>
        <taxon>Dreissenoidea</taxon>
        <taxon>Dreissenidae</taxon>
        <taxon>Dreissena</taxon>
    </lineage>
</organism>